<evidence type="ECO:0000259" key="5">
    <source>
        <dbReference type="SMART" id="SM00062"/>
    </source>
</evidence>
<evidence type="ECO:0000313" key="8">
    <source>
        <dbReference type="Proteomes" id="UP000198597"/>
    </source>
</evidence>
<name>A0A1H0Q185_9CLOT</name>
<dbReference type="Pfam" id="PF00497">
    <property type="entry name" value="SBP_bac_3"/>
    <property type="match status" value="1"/>
</dbReference>
<protein>
    <submittedName>
        <fullName evidence="7">Amino acid ABC transporter substrate-binding protein, PAAT family</fullName>
    </submittedName>
</protein>
<dbReference type="InterPro" id="IPR001638">
    <property type="entry name" value="Solute-binding_3/MltF_N"/>
</dbReference>
<dbReference type="SUPFAM" id="SSF53850">
    <property type="entry name" value="Periplasmic binding protein-like II"/>
    <property type="match status" value="1"/>
</dbReference>
<dbReference type="PANTHER" id="PTHR35936">
    <property type="entry name" value="MEMBRANE-BOUND LYTIC MUREIN TRANSGLYCOSYLASE F"/>
    <property type="match status" value="1"/>
</dbReference>
<dbReference type="EMBL" id="FNJM01000002">
    <property type="protein sequence ID" value="SDP10820.1"/>
    <property type="molecule type" value="Genomic_DNA"/>
</dbReference>
<dbReference type="PANTHER" id="PTHR35936:SF17">
    <property type="entry name" value="ARGININE-BINDING EXTRACELLULAR PROTEIN ARTP"/>
    <property type="match status" value="1"/>
</dbReference>
<comment type="subcellular location">
    <subcellularLocation>
        <location evidence="1">Cell envelope</location>
    </subcellularLocation>
</comment>
<dbReference type="PROSITE" id="PS51257">
    <property type="entry name" value="PROKAR_LIPOPROTEIN"/>
    <property type="match status" value="1"/>
</dbReference>
<keyword evidence="8" id="KW-1185">Reference proteome</keyword>
<dbReference type="SMART" id="SM00062">
    <property type="entry name" value="PBPb"/>
    <property type="match status" value="1"/>
</dbReference>
<dbReference type="InterPro" id="IPR001320">
    <property type="entry name" value="Iontro_rcpt_C"/>
</dbReference>
<gene>
    <name evidence="7" type="ORF">SAMN04488529_102150</name>
</gene>
<accession>A0A1H0Q185</accession>
<dbReference type="GeneID" id="65309636"/>
<dbReference type="InterPro" id="IPR018313">
    <property type="entry name" value="SBP_3_CS"/>
</dbReference>
<evidence type="ECO:0000256" key="1">
    <source>
        <dbReference type="ARBA" id="ARBA00004196"/>
    </source>
</evidence>
<dbReference type="GO" id="GO:0030313">
    <property type="term" value="C:cell envelope"/>
    <property type="evidence" value="ECO:0007669"/>
    <property type="project" value="UniProtKB-SubCell"/>
</dbReference>
<dbReference type="OrthoDB" id="9774451at2"/>
<sequence>MKNFNVIPKAGKAKKIFAAAIVGVMALGLIGCGSTKENDMLDVIKKNGKLVVGLSADYKPYEFHAMIDGKDQVVGFDIDLAKAIAKDLGVELEIKEMEFDSLITALPADKIDLIISGMNPDEKRKKAVDFSDIYYVSQHGILVRAEDKDKYKTVADLAGKKVGAQLGSTQEALAKEKIENADMHLLANVNDLILELKAGKVEALIIEAPVAEMAIKSNPELALAEQRFTDETGGNAVGIKKNSPKLVAEINKTIKTLMDDGSMSKFITDAIKLTDKEVKE</sequence>
<feature type="domain" description="Solute-binding protein family 3/N-terminal" evidence="5">
    <location>
        <begin position="49"/>
        <end position="270"/>
    </location>
</feature>
<evidence type="ECO:0000259" key="6">
    <source>
        <dbReference type="SMART" id="SM00079"/>
    </source>
</evidence>
<dbReference type="AlphaFoldDB" id="A0A1H0Q185"/>
<proteinExistence type="inferred from homology"/>
<reference evidence="7 8" key="1">
    <citation type="submission" date="2016-10" db="EMBL/GenBank/DDBJ databases">
        <authorList>
            <person name="de Groot N.N."/>
        </authorList>
    </citation>
    <scope>NUCLEOTIDE SEQUENCE [LARGE SCALE GENOMIC DNA]</scope>
    <source>
        <strain evidence="7 8">DSM 12272</strain>
    </source>
</reference>
<keyword evidence="3" id="KW-0732">Signal</keyword>
<dbReference type="RefSeq" id="WP_089966848.1">
    <property type="nucleotide sequence ID" value="NZ_CP071376.1"/>
</dbReference>
<dbReference type="PROSITE" id="PS01039">
    <property type="entry name" value="SBP_BACTERIAL_3"/>
    <property type="match status" value="1"/>
</dbReference>
<organism evidence="7 8">
    <name type="scientific">Clostridium gasigenes</name>
    <dbReference type="NCBI Taxonomy" id="94869"/>
    <lineage>
        <taxon>Bacteria</taxon>
        <taxon>Bacillati</taxon>
        <taxon>Bacillota</taxon>
        <taxon>Clostridia</taxon>
        <taxon>Eubacteriales</taxon>
        <taxon>Clostridiaceae</taxon>
        <taxon>Clostridium</taxon>
    </lineage>
</organism>
<evidence type="ECO:0000256" key="3">
    <source>
        <dbReference type="ARBA" id="ARBA00022729"/>
    </source>
</evidence>
<dbReference type="GO" id="GO:0015276">
    <property type="term" value="F:ligand-gated monoatomic ion channel activity"/>
    <property type="evidence" value="ECO:0007669"/>
    <property type="project" value="InterPro"/>
</dbReference>
<dbReference type="SMART" id="SM00079">
    <property type="entry name" value="PBPe"/>
    <property type="match status" value="1"/>
</dbReference>
<dbReference type="STRING" id="94869.SAMN04488529_102150"/>
<evidence type="ECO:0000313" key="7">
    <source>
        <dbReference type="EMBL" id="SDP10820.1"/>
    </source>
</evidence>
<dbReference type="Gene3D" id="3.40.190.10">
    <property type="entry name" value="Periplasmic binding protein-like II"/>
    <property type="match status" value="2"/>
</dbReference>
<evidence type="ECO:0000256" key="2">
    <source>
        <dbReference type="ARBA" id="ARBA00010333"/>
    </source>
</evidence>
<dbReference type="GO" id="GO:0016020">
    <property type="term" value="C:membrane"/>
    <property type="evidence" value="ECO:0007669"/>
    <property type="project" value="InterPro"/>
</dbReference>
<evidence type="ECO:0000256" key="4">
    <source>
        <dbReference type="RuleBase" id="RU003744"/>
    </source>
</evidence>
<comment type="similarity">
    <text evidence="2 4">Belongs to the bacterial solute-binding protein 3 family.</text>
</comment>
<dbReference type="Proteomes" id="UP000198597">
    <property type="component" value="Unassembled WGS sequence"/>
</dbReference>
<feature type="domain" description="Ionotropic glutamate receptor C-terminal" evidence="6">
    <location>
        <begin position="49"/>
        <end position="269"/>
    </location>
</feature>